<feature type="region of interest" description="Disordered" evidence="1">
    <location>
        <begin position="1"/>
        <end position="42"/>
    </location>
</feature>
<organism evidence="2 3">
    <name type="scientific">Vombatus ursinus</name>
    <name type="common">Common wombat</name>
    <dbReference type="NCBI Taxonomy" id="29139"/>
    <lineage>
        <taxon>Eukaryota</taxon>
        <taxon>Metazoa</taxon>
        <taxon>Chordata</taxon>
        <taxon>Craniata</taxon>
        <taxon>Vertebrata</taxon>
        <taxon>Euteleostomi</taxon>
        <taxon>Mammalia</taxon>
        <taxon>Metatheria</taxon>
        <taxon>Diprotodontia</taxon>
        <taxon>Vombatidae</taxon>
        <taxon>Vombatus</taxon>
    </lineage>
</organism>
<reference evidence="3" key="1">
    <citation type="submission" date="2018-12" db="EMBL/GenBank/DDBJ databases">
        <authorList>
            <person name="Yazar S."/>
        </authorList>
    </citation>
    <scope>NUCLEOTIDE SEQUENCE [LARGE SCALE GENOMIC DNA]</scope>
</reference>
<dbReference type="Ensembl" id="ENSVURT00010017953.1">
    <property type="protein sequence ID" value="ENSVURP00010015796.1"/>
    <property type="gene ID" value="ENSVURG00010012088.1"/>
</dbReference>
<dbReference type="Proteomes" id="UP000314987">
    <property type="component" value="Unassembled WGS sequence"/>
</dbReference>
<feature type="compositionally biased region" description="Polar residues" evidence="1">
    <location>
        <begin position="12"/>
        <end position="22"/>
    </location>
</feature>
<reference evidence="2" key="2">
    <citation type="submission" date="2025-08" db="UniProtKB">
        <authorList>
            <consortium name="Ensembl"/>
        </authorList>
    </citation>
    <scope>IDENTIFICATION</scope>
</reference>
<evidence type="ECO:0000256" key="1">
    <source>
        <dbReference type="SAM" id="MobiDB-lite"/>
    </source>
</evidence>
<evidence type="ECO:0000313" key="3">
    <source>
        <dbReference type="Proteomes" id="UP000314987"/>
    </source>
</evidence>
<dbReference type="STRING" id="29139.ENSVURP00010015796"/>
<evidence type="ECO:0000313" key="2">
    <source>
        <dbReference type="Ensembl" id="ENSVURP00010015796.1"/>
    </source>
</evidence>
<protein>
    <submittedName>
        <fullName evidence="2">Uncharacterized protein</fullName>
    </submittedName>
</protein>
<dbReference type="AlphaFoldDB" id="A0A4X2L0N8"/>
<proteinExistence type="predicted"/>
<dbReference type="GeneTree" id="ENSGT01150000288593"/>
<accession>A0A4X2L0N8</accession>
<reference evidence="2" key="3">
    <citation type="submission" date="2025-09" db="UniProtKB">
        <authorList>
            <consortium name="Ensembl"/>
        </authorList>
    </citation>
    <scope>IDENTIFICATION</scope>
</reference>
<name>A0A4X2L0N8_VOMUR</name>
<keyword evidence="3" id="KW-1185">Reference proteome</keyword>
<sequence>MKSIEGQRVEVSPNTSRGSSDGDQLKGFSKKKNQGQPKKKEGKISIKAAYKLSTSAKRIHKELAVITLDLLSNCCTGPKEDIVNESTTIILKAKE</sequence>